<name>B7KM65_GLOC7</name>
<reference evidence="2" key="1">
    <citation type="journal article" date="2011" name="MBio">
        <title>Novel metabolic attributes of the genus Cyanothece, comprising a group of unicellular nitrogen-fixing Cyanobacteria.</title>
        <authorList>
            <person name="Bandyopadhyay A."/>
            <person name="Elvitigala T."/>
            <person name="Welsh E."/>
            <person name="Stockel J."/>
            <person name="Liberton M."/>
            <person name="Min H."/>
            <person name="Sherman L.A."/>
            <person name="Pakrasi H.B."/>
        </authorList>
    </citation>
    <scope>NUCLEOTIDE SEQUENCE [LARGE SCALE GENOMIC DNA]</scope>
    <source>
        <strain evidence="2">PCC 7424</strain>
        <plasmid evidence="2">pP742401</plasmid>
    </source>
</reference>
<gene>
    <name evidence="1" type="ordered locus">PCC7424_5829</name>
</gene>
<accession>B7KM65</accession>
<keyword evidence="2" id="KW-1185">Reference proteome</keyword>
<geneLocation type="plasmid" evidence="1 2">
    <name>pP742401</name>
</geneLocation>
<dbReference type="EMBL" id="CP001292">
    <property type="protein sequence ID" value="ACK73887.1"/>
    <property type="molecule type" value="Genomic_DNA"/>
</dbReference>
<dbReference type="KEGG" id="cyc:PCC7424_5829"/>
<protein>
    <submittedName>
        <fullName evidence="1">Uncharacterized protein</fullName>
    </submittedName>
</protein>
<proteinExistence type="predicted"/>
<evidence type="ECO:0000313" key="2">
    <source>
        <dbReference type="Proteomes" id="UP000002384"/>
    </source>
</evidence>
<dbReference type="HOGENOM" id="CLU_2681557_0_0_3"/>
<keyword evidence="1" id="KW-0614">Plasmid</keyword>
<dbReference type="Proteomes" id="UP000002384">
    <property type="component" value="Plasmid pP742401"/>
</dbReference>
<evidence type="ECO:0000313" key="1">
    <source>
        <dbReference type="EMBL" id="ACK73887.1"/>
    </source>
</evidence>
<dbReference type="AlphaFoldDB" id="B7KM65"/>
<dbReference type="RefSeq" id="WP_012599786.1">
    <property type="nucleotide sequence ID" value="NC_011738.1"/>
</dbReference>
<organism evidence="1 2">
    <name type="scientific">Gloeothece citriformis (strain PCC 7424)</name>
    <name type="common">Cyanothece sp. (strain PCC 7424)</name>
    <dbReference type="NCBI Taxonomy" id="65393"/>
    <lineage>
        <taxon>Bacteria</taxon>
        <taxon>Bacillati</taxon>
        <taxon>Cyanobacteriota</taxon>
        <taxon>Cyanophyceae</taxon>
        <taxon>Oscillatoriophycideae</taxon>
        <taxon>Chroococcales</taxon>
        <taxon>Aphanothecaceae</taxon>
        <taxon>Gloeothece</taxon>
        <taxon>Gloeothece citriformis</taxon>
    </lineage>
</organism>
<sequence>MSQHSLVLIVFTETTTFNKLELYQLFQIDQTPDIWIKITNEQGCIINHHHSTLKNFFQHQQVIILIPDTIEEEQ</sequence>